<dbReference type="EMBL" id="LWBP01000001">
    <property type="protein sequence ID" value="OQP68539.1"/>
    <property type="molecule type" value="Genomic_DNA"/>
</dbReference>
<keyword evidence="1" id="KW-0812">Transmembrane</keyword>
<feature type="transmembrane region" description="Helical" evidence="1">
    <location>
        <begin position="13"/>
        <end position="35"/>
    </location>
</feature>
<dbReference type="AlphaFoldDB" id="A0A1V9GCZ5"/>
<evidence type="ECO:0000313" key="2">
    <source>
        <dbReference type="EMBL" id="OQP68539.1"/>
    </source>
</evidence>
<keyword evidence="3" id="KW-1185">Reference proteome</keyword>
<evidence type="ECO:0000256" key="1">
    <source>
        <dbReference type="SAM" id="Phobius"/>
    </source>
</evidence>
<evidence type="ECO:0000313" key="3">
    <source>
        <dbReference type="Proteomes" id="UP000192276"/>
    </source>
</evidence>
<dbReference type="Proteomes" id="UP000192276">
    <property type="component" value="Unassembled WGS sequence"/>
</dbReference>
<reference evidence="3" key="1">
    <citation type="submission" date="2016-04" db="EMBL/GenBank/DDBJ databases">
        <authorList>
            <person name="Chen L."/>
            <person name="Zhuang W."/>
            <person name="Wang G."/>
        </authorList>
    </citation>
    <scope>NUCLEOTIDE SEQUENCE [LARGE SCALE GENOMIC DNA]</scope>
    <source>
        <strain evidence="3">208</strain>
    </source>
</reference>
<keyword evidence="1" id="KW-1133">Transmembrane helix</keyword>
<sequence length="117" mass="14339">MLFSFEARVQYEAFQYLVFSILHLAFGFLLSAFSFPPISFKFNDLYCYFLESLVTEMECCWRASLIYKYENNKLVLTRQKRTVPKWRIFFNFKELRQDENQRLFQIFFIRGNLYRSA</sequence>
<dbReference type="STRING" id="550983.A4R26_01670"/>
<name>A0A1V9GCZ5_9BACT</name>
<accession>A0A1V9GCZ5</accession>
<organism evidence="2 3">
    <name type="scientific">Niastella populi</name>
    <dbReference type="NCBI Taxonomy" id="550983"/>
    <lineage>
        <taxon>Bacteria</taxon>
        <taxon>Pseudomonadati</taxon>
        <taxon>Bacteroidota</taxon>
        <taxon>Chitinophagia</taxon>
        <taxon>Chitinophagales</taxon>
        <taxon>Chitinophagaceae</taxon>
        <taxon>Niastella</taxon>
    </lineage>
</organism>
<protein>
    <submittedName>
        <fullName evidence="2">Uncharacterized protein</fullName>
    </submittedName>
</protein>
<keyword evidence="1" id="KW-0472">Membrane</keyword>
<comment type="caution">
    <text evidence="2">The sequence shown here is derived from an EMBL/GenBank/DDBJ whole genome shotgun (WGS) entry which is preliminary data.</text>
</comment>
<proteinExistence type="predicted"/>
<gene>
    <name evidence="2" type="ORF">A4R26_01670</name>
</gene>